<gene>
    <name evidence="2" type="ORF">ElyMa_002657800</name>
</gene>
<feature type="transmembrane region" description="Helical" evidence="1">
    <location>
        <begin position="12"/>
        <end position="31"/>
    </location>
</feature>
<evidence type="ECO:0000313" key="3">
    <source>
        <dbReference type="Proteomes" id="UP000762676"/>
    </source>
</evidence>
<keyword evidence="3" id="KW-1185">Reference proteome</keyword>
<organism evidence="2 3">
    <name type="scientific">Elysia marginata</name>
    <dbReference type="NCBI Taxonomy" id="1093978"/>
    <lineage>
        <taxon>Eukaryota</taxon>
        <taxon>Metazoa</taxon>
        <taxon>Spiralia</taxon>
        <taxon>Lophotrochozoa</taxon>
        <taxon>Mollusca</taxon>
        <taxon>Gastropoda</taxon>
        <taxon>Heterobranchia</taxon>
        <taxon>Euthyneura</taxon>
        <taxon>Panpulmonata</taxon>
        <taxon>Sacoglossa</taxon>
        <taxon>Placobranchoidea</taxon>
        <taxon>Plakobranchidae</taxon>
        <taxon>Elysia</taxon>
    </lineage>
</organism>
<reference evidence="2 3" key="1">
    <citation type="journal article" date="2021" name="Elife">
        <title>Chloroplast acquisition without the gene transfer in kleptoplastic sea slugs, Plakobranchus ocellatus.</title>
        <authorList>
            <person name="Maeda T."/>
            <person name="Takahashi S."/>
            <person name="Yoshida T."/>
            <person name="Shimamura S."/>
            <person name="Takaki Y."/>
            <person name="Nagai Y."/>
            <person name="Toyoda A."/>
            <person name="Suzuki Y."/>
            <person name="Arimoto A."/>
            <person name="Ishii H."/>
            <person name="Satoh N."/>
            <person name="Nishiyama T."/>
            <person name="Hasebe M."/>
            <person name="Maruyama T."/>
            <person name="Minagawa J."/>
            <person name="Obokata J."/>
            <person name="Shigenobu S."/>
        </authorList>
    </citation>
    <scope>NUCLEOTIDE SEQUENCE [LARGE SCALE GENOMIC DNA]</scope>
</reference>
<name>A0AAV4H9B2_9GAST</name>
<keyword evidence="1" id="KW-0812">Transmembrane</keyword>
<accession>A0AAV4H9B2</accession>
<keyword evidence="1" id="KW-0472">Membrane</keyword>
<comment type="caution">
    <text evidence="2">The sequence shown here is derived from an EMBL/GenBank/DDBJ whole genome shotgun (WGS) entry which is preliminary data.</text>
</comment>
<keyword evidence="1" id="KW-1133">Transmembrane helix</keyword>
<proteinExistence type="predicted"/>
<sequence length="68" mass="7357">MDEDDLGGPPDPGAILLWVLLESFAISASTTTRFRLHFYQQQAENGLPNIPPDDINGDFPACCVPTAP</sequence>
<dbReference type="AlphaFoldDB" id="A0AAV4H9B2"/>
<dbReference type="Proteomes" id="UP000762676">
    <property type="component" value="Unassembled WGS sequence"/>
</dbReference>
<protein>
    <submittedName>
        <fullName evidence="2">Uncharacterized protein</fullName>
    </submittedName>
</protein>
<evidence type="ECO:0000256" key="1">
    <source>
        <dbReference type="SAM" id="Phobius"/>
    </source>
</evidence>
<evidence type="ECO:0000313" key="2">
    <source>
        <dbReference type="EMBL" id="GFR94022.1"/>
    </source>
</evidence>
<dbReference type="EMBL" id="BMAT01005480">
    <property type="protein sequence ID" value="GFR94022.1"/>
    <property type="molecule type" value="Genomic_DNA"/>
</dbReference>